<evidence type="ECO:0000313" key="2">
    <source>
        <dbReference type="EMBL" id="CAD7006520.1"/>
    </source>
</evidence>
<feature type="transmembrane region" description="Helical" evidence="1">
    <location>
        <begin position="71"/>
        <end position="90"/>
    </location>
</feature>
<evidence type="ECO:0000256" key="1">
    <source>
        <dbReference type="SAM" id="Phobius"/>
    </source>
</evidence>
<name>A0A811V6A2_CERCA</name>
<keyword evidence="1" id="KW-0472">Membrane</keyword>
<organism evidence="2 3">
    <name type="scientific">Ceratitis capitata</name>
    <name type="common">Mediterranean fruit fly</name>
    <name type="synonym">Tephritis capitata</name>
    <dbReference type="NCBI Taxonomy" id="7213"/>
    <lineage>
        <taxon>Eukaryota</taxon>
        <taxon>Metazoa</taxon>
        <taxon>Ecdysozoa</taxon>
        <taxon>Arthropoda</taxon>
        <taxon>Hexapoda</taxon>
        <taxon>Insecta</taxon>
        <taxon>Pterygota</taxon>
        <taxon>Neoptera</taxon>
        <taxon>Endopterygota</taxon>
        <taxon>Diptera</taxon>
        <taxon>Brachycera</taxon>
        <taxon>Muscomorpha</taxon>
        <taxon>Tephritoidea</taxon>
        <taxon>Tephritidae</taxon>
        <taxon>Ceratitis</taxon>
        <taxon>Ceratitis</taxon>
    </lineage>
</organism>
<proteinExistence type="predicted"/>
<evidence type="ECO:0000313" key="3">
    <source>
        <dbReference type="Proteomes" id="UP000606786"/>
    </source>
</evidence>
<gene>
    <name evidence="2" type="ORF">CCAP1982_LOCUS14834</name>
</gene>
<comment type="caution">
    <text evidence="2">The sequence shown here is derived from an EMBL/GenBank/DDBJ whole genome shotgun (WGS) entry which is preliminary data.</text>
</comment>
<accession>A0A811V6A2</accession>
<keyword evidence="1" id="KW-0812">Transmembrane</keyword>
<keyword evidence="3" id="KW-1185">Reference proteome</keyword>
<reference evidence="2" key="1">
    <citation type="submission" date="2020-11" db="EMBL/GenBank/DDBJ databases">
        <authorList>
            <person name="Whitehead M."/>
        </authorList>
    </citation>
    <scope>NUCLEOTIDE SEQUENCE</scope>
    <source>
        <strain evidence="2">EGII</strain>
    </source>
</reference>
<dbReference type="AlphaFoldDB" id="A0A811V6A2"/>
<sequence>MYTRCPRQHNKWLKSNQLKCNTQLLLPISVNDQHLSIDSIKHTPTKGRFLLISLELLGVSLWPCNCGGRQCCWKFVTLPFVCYVIVYFYLDTARVSGLNTILLSLSSFILIGILGEICGPLLIGLFVWDNSIKSMTSSSEVVSAAVRV</sequence>
<protein>
    <submittedName>
        <fullName evidence="2">(Mediterranean fruit fly) hypothetical protein</fullName>
    </submittedName>
</protein>
<dbReference type="Proteomes" id="UP000606786">
    <property type="component" value="Unassembled WGS sequence"/>
</dbReference>
<feature type="transmembrane region" description="Helical" evidence="1">
    <location>
        <begin position="102"/>
        <end position="128"/>
    </location>
</feature>
<dbReference type="EMBL" id="CAJHJT010000034">
    <property type="protein sequence ID" value="CAD7006520.1"/>
    <property type="molecule type" value="Genomic_DNA"/>
</dbReference>
<keyword evidence="1" id="KW-1133">Transmembrane helix</keyword>